<dbReference type="GO" id="GO:0008654">
    <property type="term" value="P:phospholipid biosynthetic process"/>
    <property type="evidence" value="ECO:0007669"/>
    <property type="project" value="UniProtKB-KW"/>
</dbReference>
<evidence type="ECO:0000256" key="9">
    <source>
        <dbReference type="ARBA" id="ARBA00046608"/>
    </source>
</evidence>
<keyword evidence="6 10" id="KW-0594">Phospholipid biosynthesis</keyword>
<keyword evidence="2 10" id="KW-0963">Cytoplasm</keyword>
<dbReference type="Gene3D" id="3.40.718.10">
    <property type="entry name" value="Isopropylmalate Dehydrogenase"/>
    <property type="match status" value="1"/>
</dbReference>
<dbReference type="GO" id="GO:0043811">
    <property type="term" value="F:phosphate:acyl-[acyl carrier protein] acyltransferase activity"/>
    <property type="evidence" value="ECO:0007669"/>
    <property type="project" value="UniProtKB-UniRule"/>
</dbReference>
<evidence type="ECO:0000313" key="11">
    <source>
        <dbReference type="EMBL" id="ACJ45996.1"/>
    </source>
</evidence>
<comment type="catalytic activity">
    <reaction evidence="1 10">
        <text>a fatty acyl-[ACP] + phosphate = an acyl phosphate + holo-[ACP]</text>
        <dbReference type="Rhea" id="RHEA:42292"/>
        <dbReference type="Rhea" id="RHEA-COMP:9685"/>
        <dbReference type="Rhea" id="RHEA-COMP:14125"/>
        <dbReference type="ChEBI" id="CHEBI:43474"/>
        <dbReference type="ChEBI" id="CHEBI:59918"/>
        <dbReference type="ChEBI" id="CHEBI:64479"/>
        <dbReference type="ChEBI" id="CHEBI:138651"/>
        <dbReference type="EC" id="2.3.1.274"/>
    </reaction>
</comment>
<organism evidence="11">
    <name type="scientific">Palm lethal yellowing phytoplasma</name>
    <dbReference type="NCBI Taxonomy" id="39646"/>
    <lineage>
        <taxon>Bacteria</taxon>
        <taxon>Bacillati</taxon>
        <taxon>Mycoplasmatota</taxon>
        <taxon>Mollicutes</taxon>
        <taxon>Acholeplasmatales</taxon>
        <taxon>Acholeplasmataceae</taxon>
        <taxon>Candidatus Phytoplasma</taxon>
        <taxon>16SrIV (Coconut lethal yellows group)</taxon>
    </lineage>
</organism>
<keyword evidence="5 10" id="KW-0443">Lipid metabolism</keyword>
<dbReference type="PANTHER" id="PTHR30100">
    <property type="entry name" value="FATTY ACID/PHOSPHOLIPID SYNTHESIS PROTEIN PLSX"/>
    <property type="match status" value="1"/>
</dbReference>
<evidence type="ECO:0000256" key="4">
    <source>
        <dbReference type="ARBA" id="ARBA00022679"/>
    </source>
</evidence>
<dbReference type="GO" id="GO:0005737">
    <property type="term" value="C:cytoplasm"/>
    <property type="evidence" value="ECO:0007669"/>
    <property type="project" value="UniProtKB-SubCell"/>
</dbReference>
<reference evidence="11" key="1">
    <citation type="submission" date="2008-10" db="EMBL/GenBank/DDBJ databases">
        <title>A sequence survey of the palm lethal yellowing phytoplasma ('Candidatus Phytoplasma palme') genome.</title>
        <authorList>
            <person name="Harrison N.A."/>
            <person name="Davis R.E."/>
            <person name="Helmick E.E."/>
        </authorList>
    </citation>
    <scope>NUCLEOTIDE SEQUENCE</scope>
    <source>
        <strain evidence="11">LYSS</strain>
    </source>
</reference>
<comment type="similarity">
    <text evidence="10">Belongs to the PlsX family.</text>
</comment>
<dbReference type="InterPro" id="IPR012281">
    <property type="entry name" value="Phospholipid_synth_PlsX-like"/>
</dbReference>
<comment type="subunit">
    <text evidence="9 10">Homodimer. Probably interacts with PlsY.</text>
</comment>
<keyword evidence="4 10" id="KW-0808">Transferase</keyword>
<dbReference type="NCBIfam" id="TIGR00182">
    <property type="entry name" value="plsX"/>
    <property type="match status" value="1"/>
</dbReference>
<keyword evidence="3 10" id="KW-0444">Lipid biosynthesis</keyword>
<dbReference type="EMBL" id="FJ416453">
    <property type="protein sequence ID" value="ACJ45996.1"/>
    <property type="molecule type" value="Genomic_DNA"/>
</dbReference>
<evidence type="ECO:0000256" key="7">
    <source>
        <dbReference type="ARBA" id="ARBA00023264"/>
    </source>
</evidence>
<dbReference type="Pfam" id="PF02504">
    <property type="entry name" value="FA_synthesis"/>
    <property type="match status" value="1"/>
</dbReference>
<evidence type="ECO:0000256" key="3">
    <source>
        <dbReference type="ARBA" id="ARBA00022516"/>
    </source>
</evidence>
<evidence type="ECO:0000256" key="2">
    <source>
        <dbReference type="ARBA" id="ARBA00022490"/>
    </source>
</evidence>
<dbReference type="SUPFAM" id="SSF53659">
    <property type="entry name" value="Isocitrate/Isopropylmalate dehydrogenase-like"/>
    <property type="match status" value="1"/>
</dbReference>
<evidence type="ECO:0000256" key="6">
    <source>
        <dbReference type="ARBA" id="ARBA00023209"/>
    </source>
</evidence>
<dbReference type="HAMAP" id="MF_00019">
    <property type="entry name" value="PlsX"/>
    <property type="match status" value="1"/>
</dbReference>
<gene>
    <name evidence="10" type="primary">plsX</name>
</gene>
<dbReference type="UniPathway" id="UPA00085"/>
<dbReference type="AlphaFoldDB" id="B7TYM2"/>
<evidence type="ECO:0000256" key="5">
    <source>
        <dbReference type="ARBA" id="ARBA00023098"/>
    </source>
</evidence>
<name>B7TYM2_9MOLU</name>
<dbReference type="PANTHER" id="PTHR30100:SF1">
    <property type="entry name" value="PHOSPHATE ACYLTRANSFERASE"/>
    <property type="match status" value="1"/>
</dbReference>
<dbReference type="EC" id="2.3.1.274" evidence="8 10"/>
<evidence type="ECO:0000256" key="1">
    <source>
        <dbReference type="ARBA" id="ARBA00001232"/>
    </source>
</evidence>
<sequence length="347" mass="39393">MVIKMIKLAVDSMGGDFAPEVIIKGVCKALFEEKDLYIFYLEIKKKLEKIFNEKINKKIYTKINKQFHIIHTPFFIDANITNIREEIRDNINNSMFLAIQAAQKNKVDGVISAGPTQALVLASFLMLQKLEGMNRLALAPIFNSPDKRKRILLDAGANIDVKSENLLNFAICASIAAKELLDIKNPIVKLLNIGKEKNKGRQKELELYNLLEKDKRINFKGNEEPQNILTSEADILLSDAFTCNMVLKSYKGAIKQNMLYIKKIMNNNLLSKIISKFLFAKKLKTLNKNLDSKEIGGAMLLGLNKIVIKAHGDSKEYAFYKAILQGKTLIEKNFLHKIMKNLQSNKN</sequence>
<comment type="subcellular location">
    <subcellularLocation>
        <location evidence="10">Cytoplasm</location>
    </subcellularLocation>
    <text evidence="10">Associated with the membrane possibly through PlsY.</text>
</comment>
<comment type="function">
    <text evidence="10">Catalyzes the reversible formation of acyl-phosphate (acyl-PO(4)) from acyl-[acyl-carrier-protein] (acyl-ACP). This enzyme utilizes acyl-ACP as fatty acyl donor, but not acyl-CoA.</text>
</comment>
<accession>B7TYM2</accession>
<proteinExistence type="inferred from homology"/>
<comment type="pathway">
    <text evidence="10">Lipid metabolism; phospholipid metabolism.</text>
</comment>
<keyword evidence="7 10" id="KW-1208">Phospholipid metabolism</keyword>
<evidence type="ECO:0000256" key="10">
    <source>
        <dbReference type="HAMAP-Rule" id="MF_00019"/>
    </source>
</evidence>
<dbReference type="PIRSF" id="PIRSF002465">
    <property type="entry name" value="Phsphlp_syn_PlsX"/>
    <property type="match status" value="1"/>
</dbReference>
<protein>
    <recommendedName>
        <fullName evidence="8 10">Phosphate acyltransferase</fullName>
        <ecNumber evidence="8 10">2.3.1.274</ecNumber>
    </recommendedName>
    <alternativeName>
        <fullName evidence="10">Acyl-ACP phosphotransacylase</fullName>
    </alternativeName>
    <alternativeName>
        <fullName evidence="10">Acyl-[acyl-carrier-protein]--phosphate acyltransferase</fullName>
    </alternativeName>
    <alternativeName>
        <fullName evidence="10">Phosphate-acyl-ACP acyltransferase</fullName>
    </alternativeName>
</protein>
<dbReference type="GO" id="GO:0006633">
    <property type="term" value="P:fatty acid biosynthetic process"/>
    <property type="evidence" value="ECO:0007669"/>
    <property type="project" value="UniProtKB-UniRule"/>
</dbReference>
<evidence type="ECO:0000256" key="8">
    <source>
        <dbReference type="ARBA" id="ARBA00024069"/>
    </source>
</evidence>
<dbReference type="InterPro" id="IPR003664">
    <property type="entry name" value="FA_synthesis"/>
</dbReference>